<keyword evidence="3" id="KW-0677">Repeat</keyword>
<feature type="domain" description="Squalene cyclase N-terminal" evidence="9">
    <location>
        <begin position="87"/>
        <end position="333"/>
    </location>
</feature>
<feature type="domain" description="Squalene cyclase C-terminal" evidence="8">
    <location>
        <begin position="389"/>
        <end position="721"/>
    </location>
</feature>
<keyword evidence="5" id="KW-0443">Lipid metabolism</keyword>
<dbReference type="SFLD" id="SFLDG01016">
    <property type="entry name" value="Prenyltransferase_Like_2"/>
    <property type="match status" value="1"/>
</dbReference>
<dbReference type="OMA" id="WVHIRQV"/>
<dbReference type="Gene3D" id="6.20.120.20">
    <property type="match status" value="1"/>
</dbReference>
<keyword evidence="2" id="KW-0444">Lipid biosynthesis</keyword>
<evidence type="ECO:0000313" key="10">
    <source>
        <dbReference type="EMBL" id="SAM07825.1"/>
    </source>
</evidence>
<dbReference type="Proteomes" id="UP000078561">
    <property type="component" value="Unassembled WGS sequence"/>
</dbReference>
<accession>A0A163KEY3</accession>
<sequence>MTSLHETYPSATLNLNVTPSFTDLSRWRLRVNQGAQTWHYLTDDEENERWPQAISDKYHLGLPTNLPELSSVKTPLECARNGFEFYSKLQTEDGHWGGEYGGPMFMIPGLAIAHYTTGTLIPEPTRLELIRYLLNRAHHKDGGWGIHIEGISTVFGTALNYVALRILGLGPEHPALVKARNTLHELGGATGIPAWGKFWLSILGVYGWEGMNPIPPELWTLPKWMPLCPGNWWVQNRLVYLPMGHLYALRCSAPLTTFTQSLREELYTQPYTSIDWPLQRNNIAQVDLYTPHSKLMDTLNKIATYYEKIPLKLNWFRQYALKETMAQITMEDENSFYLDLNPVNKVLNWLVVFYHHGKNSREFKLHVERNLDYLWMGPDGMMMNGTNGSQLWDAAFIAQACVEAQLAQNMNYRENMVKLLEFIDLSQIRRNAPNMTRCYRQQSKGAWPFSTRDNGYTVSDCTAEGLKSTIALQQTAGIPQLIDLERLCDAVDVLLTMQNLDYGFASYEPIRGPAWLEKLNPAEIFSDIMIEHSYVECSTAVLMALAAFKKLDPLYRQEDINKVTSTVLQYIKNEQRSDGSWYGSWAVCFTYAAFFALQSLASVGEFYDNSEYAQKGCDFILSKQEDDGGWGETYKSCENQVYTHNNQSQVVNTAWAVMSLLDAKYPVEEPIRRGIHFIMQKQQSNGEWLQESIEGVFNKNCMISYPNYKFAFTIWALGKYASTYGDKALLE</sequence>
<dbReference type="SUPFAM" id="SSF48239">
    <property type="entry name" value="Terpenoid cyclases/Protein prenyltransferases"/>
    <property type="match status" value="2"/>
</dbReference>
<dbReference type="Pfam" id="PF13243">
    <property type="entry name" value="SQHop_cyclase_C"/>
    <property type="match status" value="1"/>
</dbReference>
<gene>
    <name evidence="10" type="primary">ABSGL_13482.1 scaffold 14165</name>
</gene>
<dbReference type="NCBIfam" id="TIGR01787">
    <property type="entry name" value="squalene_cyclas"/>
    <property type="match status" value="1"/>
</dbReference>
<dbReference type="Gene3D" id="1.50.10.20">
    <property type="match status" value="2"/>
</dbReference>
<keyword evidence="6 7" id="KW-0413">Isomerase</keyword>
<dbReference type="InterPro" id="IPR002365">
    <property type="entry name" value="Terpene_synthase_CS"/>
</dbReference>
<protein>
    <recommendedName>
        <fullName evidence="7">Terpene cyclase/mutase family member</fullName>
        <ecNumber evidence="7">5.4.99.-</ecNumber>
    </recommendedName>
</protein>
<name>A0A163KEY3_ABSGL</name>
<dbReference type="GO" id="GO:0000250">
    <property type="term" value="F:lanosterol synthase activity"/>
    <property type="evidence" value="ECO:0007669"/>
    <property type="project" value="UniProtKB-ARBA"/>
</dbReference>
<dbReference type="STRING" id="4829.A0A163KEY3"/>
<dbReference type="GO" id="GO:0006696">
    <property type="term" value="P:ergosterol biosynthetic process"/>
    <property type="evidence" value="ECO:0007669"/>
    <property type="project" value="TreeGrafter"/>
</dbReference>
<evidence type="ECO:0000313" key="11">
    <source>
        <dbReference type="Proteomes" id="UP000078561"/>
    </source>
</evidence>
<evidence type="ECO:0000256" key="4">
    <source>
        <dbReference type="ARBA" id="ARBA00022955"/>
    </source>
</evidence>
<keyword evidence="11" id="KW-1185">Reference proteome</keyword>
<dbReference type="PANTHER" id="PTHR11764">
    <property type="entry name" value="TERPENE CYCLASE/MUTASE FAMILY MEMBER"/>
    <property type="match status" value="1"/>
</dbReference>
<dbReference type="GO" id="GO:0016104">
    <property type="term" value="P:triterpenoid biosynthetic process"/>
    <property type="evidence" value="ECO:0007669"/>
    <property type="project" value="InterPro"/>
</dbReference>
<dbReference type="FunCoup" id="A0A163KEY3">
    <property type="interactions" value="124"/>
</dbReference>
<dbReference type="FunFam" id="1.50.10.20:FF:000003">
    <property type="entry name" value="Terpene cyclase/mutase family member"/>
    <property type="match status" value="1"/>
</dbReference>
<dbReference type="GO" id="GO:0005811">
    <property type="term" value="C:lipid droplet"/>
    <property type="evidence" value="ECO:0007669"/>
    <property type="project" value="InterPro"/>
</dbReference>
<proteinExistence type="inferred from homology"/>
<dbReference type="InterPro" id="IPR032696">
    <property type="entry name" value="SQ_cyclase_C"/>
</dbReference>
<evidence type="ECO:0000256" key="7">
    <source>
        <dbReference type="RuleBase" id="RU362003"/>
    </source>
</evidence>
<reference evidence="10" key="1">
    <citation type="submission" date="2016-04" db="EMBL/GenBank/DDBJ databases">
        <authorList>
            <person name="Evans L.H."/>
            <person name="Alamgir A."/>
            <person name="Owens N."/>
            <person name="Weber N.D."/>
            <person name="Virtaneva K."/>
            <person name="Barbian K."/>
            <person name="Babar A."/>
            <person name="Rosenke K."/>
        </authorList>
    </citation>
    <scope>NUCLEOTIDE SEQUENCE [LARGE SCALE GENOMIC DNA]</scope>
    <source>
        <strain evidence="10">CBS 101.48</strain>
    </source>
</reference>
<dbReference type="PROSITE" id="PS01074">
    <property type="entry name" value="TERPENE_SYNTHASES"/>
    <property type="match status" value="1"/>
</dbReference>
<dbReference type="EC" id="5.4.99.-" evidence="7"/>
<dbReference type="CDD" id="cd02892">
    <property type="entry name" value="SQCY_1"/>
    <property type="match status" value="1"/>
</dbReference>
<comment type="similarity">
    <text evidence="1 7">Belongs to the terpene cyclase/mutase family.</text>
</comment>
<evidence type="ECO:0000259" key="9">
    <source>
        <dbReference type="Pfam" id="PF13249"/>
    </source>
</evidence>
<evidence type="ECO:0000256" key="1">
    <source>
        <dbReference type="ARBA" id="ARBA00009755"/>
    </source>
</evidence>
<dbReference type="InterPro" id="IPR032697">
    <property type="entry name" value="SQ_cyclase_N"/>
</dbReference>
<evidence type="ECO:0000259" key="8">
    <source>
        <dbReference type="Pfam" id="PF13243"/>
    </source>
</evidence>
<dbReference type="InterPro" id="IPR008930">
    <property type="entry name" value="Terpenoid_cyclase/PrenylTrfase"/>
</dbReference>
<dbReference type="InParanoid" id="A0A163KEY3"/>
<keyword evidence="4" id="KW-0752">Steroid biosynthesis</keyword>
<dbReference type="Pfam" id="PF13249">
    <property type="entry name" value="SQHop_cyclase_N"/>
    <property type="match status" value="1"/>
</dbReference>
<dbReference type="OrthoDB" id="21502at2759"/>
<organism evidence="10">
    <name type="scientific">Absidia glauca</name>
    <name type="common">Pin mould</name>
    <dbReference type="NCBI Taxonomy" id="4829"/>
    <lineage>
        <taxon>Eukaryota</taxon>
        <taxon>Fungi</taxon>
        <taxon>Fungi incertae sedis</taxon>
        <taxon>Mucoromycota</taxon>
        <taxon>Mucoromycotina</taxon>
        <taxon>Mucoromycetes</taxon>
        <taxon>Mucorales</taxon>
        <taxon>Cunninghamellaceae</taxon>
        <taxon>Absidia</taxon>
    </lineage>
</organism>
<dbReference type="InterPro" id="IPR018333">
    <property type="entry name" value="Squalene_cyclase"/>
</dbReference>
<evidence type="ECO:0000256" key="6">
    <source>
        <dbReference type="ARBA" id="ARBA00023235"/>
    </source>
</evidence>
<evidence type="ECO:0000256" key="2">
    <source>
        <dbReference type="ARBA" id="ARBA00022516"/>
    </source>
</evidence>
<dbReference type="AlphaFoldDB" id="A0A163KEY3"/>
<evidence type="ECO:0000256" key="3">
    <source>
        <dbReference type="ARBA" id="ARBA00022737"/>
    </source>
</evidence>
<evidence type="ECO:0000256" key="5">
    <source>
        <dbReference type="ARBA" id="ARBA00023098"/>
    </source>
</evidence>
<dbReference type="EMBL" id="LT554853">
    <property type="protein sequence ID" value="SAM07825.1"/>
    <property type="molecule type" value="Genomic_DNA"/>
</dbReference>
<dbReference type="PANTHER" id="PTHR11764:SF20">
    <property type="entry name" value="LANOSTEROL SYNTHASE"/>
    <property type="match status" value="1"/>
</dbReference>